<accession>A0A1W9HY40</accession>
<dbReference type="Proteomes" id="UP000192872">
    <property type="component" value="Unassembled WGS sequence"/>
</dbReference>
<dbReference type="EMBL" id="LWDL01000015">
    <property type="protein sequence ID" value="OQW52237.1"/>
    <property type="molecule type" value="Genomic_DNA"/>
</dbReference>
<evidence type="ECO:0000256" key="1">
    <source>
        <dbReference type="SAM" id="Phobius"/>
    </source>
</evidence>
<comment type="caution">
    <text evidence="3">The sequence shown here is derived from an EMBL/GenBank/DDBJ whole genome shotgun (WGS) entry which is preliminary data.</text>
</comment>
<proteinExistence type="predicted"/>
<keyword evidence="1" id="KW-0472">Membrane</keyword>
<evidence type="ECO:0000313" key="4">
    <source>
        <dbReference type="Proteomes" id="UP000192872"/>
    </source>
</evidence>
<keyword evidence="1" id="KW-0812">Transmembrane</keyword>
<keyword evidence="1" id="KW-1133">Transmembrane helix</keyword>
<sequence>MAFFARFRVFASEAGGTSAVEFALLALPFFMVLLGTMQVGLIYLTQATLQGATLSAADNILTTNFTPPPTVSSIRSVLCAKSANLYACDTTLKVELNTLKELSTGTVALSDGTIGIGSSGAPLVLRTQTTATVFTPGLGSFATVSASAVLRRP</sequence>
<dbReference type="RefSeq" id="WP_376801400.1">
    <property type="nucleotide sequence ID" value="NZ_DBNB01000021.1"/>
</dbReference>
<gene>
    <name evidence="3" type="ORF">A4S15_08805</name>
</gene>
<protein>
    <recommendedName>
        <fullName evidence="2">TadE-like domain-containing protein</fullName>
    </recommendedName>
</protein>
<evidence type="ECO:0000259" key="2">
    <source>
        <dbReference type="Pfam" id="PF07811"/>
    </source>
</evidence>
<name>A0A1W9HY40_9HYPH</name>
<feature type="domain" description="TadE-like" evidence="2">
    <location>
        <begin position="16"/>
        <end position="57"/>
    </location>
</feature>
<feature type="transmembrane region" description="Helical" evidence="1">
    <location>
        <begin position="22"/>
        <end position="44"/>
    </location>
</feature>
<dbReference type="InterPro" id="IPR012495">
    <property type="entry name" value="TadE-like_dom"/>
</dbReference>
<dbReference type="STRING" id="1827387.A4S15_08805"/>
<evidence type="ECO:0000313" key="3">
    <source>
        <dbReference type="EMBL" id="OQW52237.1"/>
    </source>
</evidence>
<organism evidence="3 4">
    <name type="scientific">Candidatus Raskinella chloraquaticus</name>
    <dbReference type="NCBI Taxonomy" id="1951219"/>
    <lineage>
        <taxon>Bacteria</taxon>
        <taxon>Pseudomonadati</taxon>
        <taxon>Pseudomonadota</taxon>
        <taxon>Alphaproteobacteria</taxon>
        <taxon>Hyphomicrobiales</taxon>
        <taxon>Phreatobacteraceae</taxon>
        <taxon>Candidatus Raskinella</taxon>
    </lineage>
</organism>
<dbReference type="Pfam" id="PF07811">
    <property type="entry name" value="TadE"/>
    <property type="match status" value="1"/>
</dbReference>
<reference evidence="3 4" key="1">
    <citation type="journal article" date="2017" name="Water Res.">
        <title>Comammox in drinking water systems.</title>
        <authorList>
            <person name="Wang Y."/>
            <person name="Ma L."/>
            <person name="Mao Y."/>
            <person name="Jiang X."/>
            <person name="Xia Y."/>
            <person name="Yu K."/>
            <person name="Li B."/>
            <person name="Zhang T."/>
        </authorList>
    </citation>
    <scope>NUCLEOTIDE SEQUENCE [LARGE SCALE GENOMIC DNA]</scope>
    <source>
        <strain evidence="3">SG_bin8</strain>
    </source>
</reference>
<dbReference type="AlphaFoldDB" id="A0A1W9HY40"/>